<dbReference type="EMBL" id="LBWG01000009">
    <property type="protein sequence ID" value="KKR04343.1"/>
    <property type="molecule type" value="Genomic_DNA"/>
</dbReference>
<comment type="caution">
    <text evidence="1">The sequence shown here is derived from an EMBL/GenBank/DDBJ whole genome shotgun (WGS) entry which is preliminary data.</text>
</comment>
<dbReference type="AlphaFoldDB" id="A0A0G0MMI8"/>
<evidence type="ECO:0000313" key="2">
    <source>
        <dbReference type="Proteomes" id="UP000033935"/>
    </source>
</evidence>
<evidence type="ECO:0000313" key="1">
    <source>
        <dbReference type="EMBL" id="KKR04343.1"/>
    </source>
</evidence>
<dbReference type="Proteomes" id="UP000033935">
    <property type="component" value="Unassembled WGS sequence"/>
</dbReference>
<gene>
    <name evidence="1" type="ORF">UT30_C0009G0053</name>
</gene>
<name>A0A0G0MMI8_9BACT</name>
<protein>
    <submittedName>
        <fullName evidence="1">Uncharacterized protein</fullName>
    </submittedName>
</protein>
<organism evidence="1 2">
    <name type="scientific">Candidatus Uhrbacteria bacterium GW2011_GWF2_39_13</name>
    <dbReference type="NCBI Taxonomy" id="1618995"/>
    <lineage>
        <taxon>Bacteria</taxon>
        <taxon>Candidatus Uhriibacteriota</taxon>
    </lineage>
</organism>
<reference evidence="1 2" key="1">
    <citation type="journal article" date="2015" name="Nature">
        <title>rRNA introns, odd ribosomes, and small enigmatic genomes across a large radiation of phyla.</title>
        <authorList>
            <person name="Brown C.T."/>
            <person name="Hug L.A."/>
            <person name="Thomas B.C."/>
            <person name="Sharon I."/>
            <person name="Castelle C.J."/>
            <person name="Singh A."/>
            <person name="Wilkins M.J."/>
            <person name="Williams K.H."/>
            <person name="Banfield J.F."/>
        </authorList>
    </citation>
    <scope>NUCLEOTIDE SEQUENCE [LARGE SCALE GENOMIC DNA]</scope>
</reference>
<proteinExistence type="predicted"/>
<sequence length="215" mass="25110">MVYHQAGLLLEEIVSKALTKLGVRHRRTEHNGLEDTCDQIDLIVYPDNGRAPLEIQLTLRLKNIPKLFSFALKALTTPVRGIRLYMEVVRNKQSLKITGATAARAIVFILNRFRNFGPYNLLGVRVHPSGTKIEKFDLVAICGKRLIELVRAWHKEHSNSHTEKMTEPKPILHSQNRWTKNPNSQLRNFHHSYFYRFWTRIGTHRRSSFIQRKFC</sequence>
<accession>A0A0G0MMI8</accession>